<feature type="compositionally biased region" description="Basic and acidic residues" evidence="6">
    <location>
        <begin position="192"/>
        <end position="201"/>
    </location>
</feature>
<keyword evidence="2 7" id="KW-0812">Transmembrane</keyword>
<comment type="caution">
    <text evidence="9">The sequence shown here is derived from an EMBL/GenBank/DDBJ whole genome shotgun (WGS) entry which is preliminary data.</text>
</comment>
<keyword evidence="4 7" id="KW-0472">Membrane</keyword>
<evidence type="ECO:0000256" key="7">
    <source>
        <dbReference type="SAM" id="Phobius"/>
    </source>
</evidence>
<keyword evidence="3 7" id="KW-1133">Transmembrane helix</keyword>
<dbReference type="Proteomes" id="UP001197093">
    <property type="component" value="Unassembled WGS sequence"/>
</dbReference>
<feature type="region of interest" description="Disordered" evidence="6">
    <location>
        <begin position="192"/>
        <end position="240"/>
    </location>
</feature>
<proteinExistence type="inferred from homology"/>
<feature type="transmembrane region" description="Helical" evidence="7">
    <location>
        <begin position="100"/>
        <end position="122"/>
    </location>
</feature>
<feature type="transmembrane region" description="Helical" evidence="7">
    <location>
        <begin position="21"/>
        <end position="44"/>
    </location>
</feature>
<dbReference type="Pfam" id="PF20684">
    <property type="entry name" value="Fung_rhodopsin"/>
    <property type="match status" value="1"/>
</dbReference>
<evidence type="ECO:0000256" key="3">
    <source>
        <dbReference type="ARBA" id="ARBA00022989"/>
    </source>
</evidence>
<evidence type="ECO:0000313" key="9">
    <source>
        <dbReference type="EMBL" id="KAG7294477.1"/>
    </source>
</evidence>
<feature type="region of interest" description="Disordered" evidence="6">
    <location>
        <begin position="264"/>
        <end position="287"/>
    </location>
</feature>
<comment type="subcellular location">
    <subcellularLocation>
        <location evidence="1">Membrane</location>
        <topology evidence="1">Multi-pass membrane protein</topology>
    </subcellularLocation>
</comment>
<sequence>MAATFLGLRLFCKFKTHRGLWWDDHVLIVAWVFLIISVATNTAMVNLGMGKHMVDIDPANLETIGLLSNVASTFSMLAAVLSKTSFAVTLLRITNGYIKIIVWIIIAIMNVAMGLGALFVWVKCDPVRKTWNPMTPGTCWDANAMMIYSVFAADIAIWGAIEISTTVMAACIPVLRVLLHYIKSSAKQYHTTHLEPSDGSHMKGTRANITTVTSPGTRKRGARGGDDDDDSGSDKSILERSGGVGVGKQIVQTTAYTVQFHDQGSAKMTEDSDSMGGYEMTNRTPVA</sequence>
<evidence type="ECO:0000256" key="6">
    <source>
        <dbReference type="SAM" id="MobiDB-lite"/>
    </source>
</evidence>
<evidence type="ECO:0000256" key="5">
    <source>
        <dbReference type="ARBA" id="ARBA00038359"/>
    </source>
</evidence>
<keyword evidence="10" id="KW-1185">Reference proteome</keyword>
<gene>
    <name evidence="9" type="ORF">NEMBOFW57_004551</name>
</gene>
<organism evidence="9 10">
    <name type="scientific">Staphylotrichum longicolle</name>
    <dbReference type="NCBI Taxonomy" id="669026"/>
    <lineage>
        <taxon>Eukaryota</taxon>
        <taxon>Fungi</taxon>
        <taxon>Dikarya</taxon>
        <taxon>Ascomycota</taxon>
        <taxon>Pezizomycotina</taxon>
        <taxon>Sordariomycetes</taxon>
        <taxon>Sordariomycetidae</taxon>
        <taxon>Sordariales</taxon>
        <taxon>Chaetomiaceae</taxon>
        <taxon>Staphylotrichum</taxon>
    </lineage>
</organism>
<dbReference type="EMBL" id="JAHCVI010000001">
    <property type="protein sequence ID" value="KAG7294477.1"/>
    <property type="molecule type" value="Genomic_DNA"/>
</dbReference>
<protein>
    <recommendedName>
        <fullName evidence="8">Rhodopsin domain-containing protein</fullName>
    </recommendedName>
</protein>
<dbReference type="InterPro" id="IPR049326">
    <property type="entry name" value="Rhodopsin_dom_fungi"/>
</dbReference>
<feature type="transmembrane region" description="Helical" evidence="7">
    <location>
        <begin position="155"/>
        <end position="179"/>
    </location>
</feature>
<dbReference type="PANTHER" id="PTHR33048:SF42">
    <property type="entry name" value="INTEGRAL MEMBRANE PROTEIN"/>
    <property type="match status" value="1"/>
</dbReference>
<dbReference type="AlphaFoldDB" id="A0AAD4F7C9"/>
<evidence type="ECO:0000256" key="4">
    <source>
        <dbReference type="ARBA" id="ARBA00023136"/>
    </source>
</evidence>
<comment type="similarity">
    <text evidence="5">Belongs to the SAT4 family.</text>
</comment>
<evidence type="ECO:0000259" key="8">
    <source>
        <dbReference type="Pfam" id="PF20684"/>
    </source>
</evidence>
<dbReference type="PANTHER" id="PTHR33048">
    <property type="entry name" value="PTH11-LIKE INTEGRAL MEMBRANE PROTEIN (AFU_ORTHOLOGUE AFUA_5G11245)"/>
    <property type="match status" value="1"/>
</dbReference>
<name>A0AAD4F7C9_9PEZI</name>
<evidence type="ECO:0000256" key="1">
    <source>
        <dbReference type="ARBA" id="ARBA00004141"/>
    </source>
</evidence>
<evidence type="ECO:0000313" key="10">
    <source>
        <dbReference type="Proteomes" id="UP001197093"/>
    </source>
</evidence>
<feature type="compositionally biased region" description="Polar residues" evidence="6">
    <location>
        <begin position="207"/>
        <end position="216"/>
    </location>
</feature>
<dbReference type="GO" id="GO:0016020">
    <property type="term" value="C:membrane"/>
    <property type="evidence" value="ECO:0007669"/>
    <property type="project" value="UniProtKB-SubCell"/>
</dbReference>
<feature type="domain" description="Rhodopsin" evidence="8">
    <location>
        <begin position="8"/>
        <end position="148"/>
    </location>
</feature>
<evidence type="ECO:0000256" key="2">
    <source>
        <dbReference type="ARBA" id="ARBA00022692"/>
    </source>
</evidence>
<accession>A0AAD4F7C9</accession>
<reference evidence="9" key="1">
    <citation type="submission" date="2023-02" db="EMBL/GenBank/DDBJ databases">
        <authorList>
            <person name="Palmer J.M."/>
        </authorList>
    </citation>
    <scope>NUCLEOTIDE SEQUENCE</scope>
    <source>
        <strain evidence="9">FW57</strain>
    </source>
</reference>
<dbReference type="InterPro" id="IPR052337">
    <property type="entry name" value="SAT4-like"/>
</dbReference>